<evidence type="ECO:0000256" key="1">
    <source>
        <dbReference type="SAM" id="MobiDB-lite"/>
    </source>
</evidence>
<proteinExistence type="predicted"/>
<keyword evidence="3" id="KW-1185">Reference proteome</keyword>
<dbReference type="EMBL" id="MLYV02000480">
    <property type="protein sequence ID" value="PSR92128.1"/>
    <property type="molecule type" value="Genomic_DNA"/>
</dbReference>
<protein>
    <submittedName>
        <fullName evidence="2">Uncharacterized protein</fullName>
    </submittedName>
</protein>
<feature type="compositionally biased region" description="Polar residues" evidence="1">
    <location>
        <begin position="243"/>
        <end position="255"/>
    </location>
</feature>
<evidence type="ECO:0000313" key="2">
    <source>
        <dbReference type="EMBL" id="PSR92128.1"/>
    </source>
</evidence>
<dbReference type="Proteomes" id="UP000186601">
    <property type="component" value="Unassembled WGS sequence"/>
</dbReference>
<name>A0A2R6PJ67_9APHY</name>
<sequence length="406" mass="44614">MGMEQINGSCTTLMSTLLKSCPGGTLALASQAGFPAPPLLDRINYPDVTYWESEDWRKHGTKGVTQLRGKVDRSTAAKCAFIQKADGAELSEEEWKTMHNMARAIFNGLSAAPESWLAHSTTEQRTTVYNELMFKFPFLSFCNGYWKAEKYVINQFPLWKNARKETIKMEEDNPRKRKADKDSNDHSVHEHGETKKVASELHGSKKVVSVPAVQTLVSNPLLGMAVPKIITTVSRRPITVTEVGTDQESQETAQNEIAGPTPSTPDTVPTATTIAMTTATTSEAAIIQAAAESAPIVLPTAEVTQANLLSTTVAHSTSKLFQPGPKPTGRNLYGRTWKDLNPNGTTAEFTKAWQNLPKVEKRVYDRDAKASAKGNVPFTKAGIGLRQRLYAIIYDNSDFPLGLKRD</sequence>
<evidence type="ECO:0000313" key="3">
    <source>
        <dbReference type="Proteomes" id="UP000186601"/>
    </source>
</evidence>
<feature type="region of interest" description="Disordered" evidence="1">
    <location>
        <begin position="169"/>
        <end position="201"/>
    </location>
</feature>
<accession>A0A2R6PJ67</accession>
<dbReference type="STRING" id="98765.A0A2R6PJ67"/>
<feature type="region of interest" description="Disordered" evidence="1">
    <location>
        <begin position="243"/>
        <end position="267"/>
    </location>
</feature>
<gene>
    <name evidence="2" type="ORF">PHLCEN_2v4773</name>
</gene>
<reference evidence="2 3" key="1">
    <citation type="submission" date="2018-02" db="EMBL/GenBank/DDBJ databases">
        <title>Genome sequence of the basidiomycete white-rot fungus Phlebia centrifuga.</title>
        <authorList>
            <person name="Granchi Z."/>
            <person name="Peng M."/>
            <person name="de Vries R.P."/>
            <person name="Hilden K."/>
            <person name="Makela M.R."/>
            <person name="Grigoriev I."/>
            <person name="Riley R."/>
        </authorList>
    </citation>
    <scope>NUCLEOTIDE SEQUENCE [LARGE SCALE GENOMIC DNA]</scope>
    <source>
        <strain evidence="2 3">FBCC195</strain>
    </source>
</reference>
<dbReference type="AlphaFoldDB" id="A0A2R6PJ67"/>
<comment type="caution">
    <text evidence="2">The sequence shown here is derived from an EMBL/GenBank/DDBJ whole genome shotgun (WGS) entry which is preliminary data.</text>
</comment>
<organism evidence="2 3">
    <name type="scientific">Hermanssonia centrifuga</name>
    <dbReference type="NCBI Taxonomy" id="98765"/>
    <lineage>
        <taxon>Eukaryota</taxon>
        <taxon>Fungi</taxon>
        <taxon>Dikarya</taxon>
        <taxon>Basidiomycota</taxon>
        <taxon>Agaricomycotina</taxon>
        <taxon>Agaricomycetes</taxon>
        <taxon>Polyporales</taxon>
        <taxon>Meruliaceae</taxon>
        <taxon>Hermanssonia</taxon>
    </lineage>
</organism>